<dbReference type="GO" id="GO:0010508">
    <property type="term" value="P:positive regulation of autophagy"/>
    <property type="evidence" value="ECO:0007669"/>
    <property type="project" value="TreeGrafter"/>
</dbReference>
<protein>
    <recommendedName>
        <fullName evidence="1">Vacuolar membrane-associated protein Iml1 N-terminal domain-containing protein</fullName>
    </recommendedName>
</protein>
<dbReference type="InterPro" id="IPR027244">
    <property type="entry name" value="IML1"/>
</dbReference>
<dbReference type="EMBL" id="UYRU01053977">
    <property type="protein sequence ID" value="VDN12463.1"/>
    <property type="molecule type" value="Genomic_DNA"/>
</dbReference>
<dbReference type="AlphaFoldDB" id="A0A3P7LNF0"/>
<dbReference type="Pfam" id="PF12257">
    <property type="entry name" value="IML1"/>
    <property type="match status" value="1"/>
</dbReference>
<evidence type="ECO:0000313" key="3">
    <source>
        <dbReference type="Proteomes" id="UP000281553"/>
    </source>
</evidence>
<dbReference type="GO" id="GO:1904262">
    <property type="term" value="P:negative regulation of TORC1 signaling"/>
    <property type="evidence" value="ECO:0007669"/>
    <property type="project" value="TreeGrafter"/>
</dbReference>
<gene>
    <name evidence="2" type="ORF">DILT_LOCUS8294</name>
</gene>
<evidence type="ECO:0000313" key="2">
    <source>
        <dbReference type="EMBL" id="VDN12463.1"/>
    </source>
</evidence>
<dbReference type="PANTHER" id="PTHR13179">
    <property type="entry name" value="DEP DOMAIN CONTAINING PROTEIN 5"/>
    <property type="match status" value="1"/>
</dbReference>
<feature type="domain" description="Vacuolar membrane-associated protein Iml1 N-terminal" evidence="1">
    <location>
        <begin position="2"/>
        <end position="256"/>
    </location>
</feature>
<dbReference type="GO" id="GO:0005765">
    <property type="term" value="C:lysosomal membrane"/>
    <property type="evidence" value="ECO:0007669"/>
    <property type="project" value="TreeGrafter"/>
</dbReference>
<dbReference type="Proteomes" id="UP000281553">
    <property type="component" value="Unassembled WGS sequence"/>
</dbReference>
<accession>A0A3P7LNF0</accession>
<evidence type="ECO:0000259" key="1">
    <source>
        <dbReference type="Pfam" id="PF12257"/>
    </source>
</evidence>
<name>A0A3P7LNF0_DIBLA</name>
<keyword evidence="3" id="KW-1185">Reference proteome</keyword>
<sequence length="677" mass="76020">MRGHISELWRKGEPASCGYVSNQTKVVFRSNTAVIHLFIQMSNEMWNFDEFGDLYFEKAVKFLRELFLNRWTESNCVHDVTLVLFSRIYVNLNPEDLRIADLLNKTVICKDEKGQLYTDFYKVLVQNERFTPEEWRRTLTQLLLEFRIFQSELRQYILSTLEDIKYPQDVTIRLPPAREGNVLEALNLTLTLYEEYNIDRNFDRTGKVCVIVTPGSGVFDASRDLISLSKQRSLDLGVTVDLVCLGTQPLHAVPLLVCRDSQKPGFQGKSYIVPHWINHRFPEHAELRPHSFADLCAASDRSSPQSHSSCTGTIRNNFGAGHVGDTSHTRADIKRICELANAVAGKAAVATSVESCAAAEISVMKVATQSIEHTRHQDTDISAPQRKCSISIDEGVPAGWSIQRRKESIQSKNTMESQICGAVLCNILDPLCQGQMAFGTEWMSLYGYPWSGVQHQLNRYPVANSNSTGRINRAICGKGGLSVAMSQEMLLHTDPYARGLRGDDLPVRDRKYKFSTPAFGSQLLSTSVKADTWLSLQSQYVRAPLHSAIASGNSGNSSNNKTALAAFKTFPFGINPHLFGLRRTAGQRRWAHFHAVAYRSHQNAFENSHCLLVLEGEKPCLNLSKVWHAYFDFCRHALRTLLLQAFTPEVPASADVFFSSEMDSVMNLPRLKAPSST</sequence>
<dbReference type="GO" id="GO:0005096">
    <property type="term" value="F:GTPase activator activity"/>
    <property type="evidence" value="ECO:0007669"/>
    <property type="project" value="InterPro"/>
</dbReference>
<dbReference type="GO" id="GO:1990130">
    <property type="term" value="C:GATOR1 complex"/>
    <property type="evidence" value="ECO:0007669"/>
    <property type="project" value="TreeGrafter"/>
</dbReference>
<dbReference type="GO" id="GO:0034198">
    <property type="term" value="P:cellular response to amino acid starvation"/>
    <property type="evidence" value="ECO:0007669"/>
    <property type="project" value="TreeGrafter"/>
</dbReference>
<organism evidence="2 3">
    <name type="scientific">Dibothriocephalus latus</name>
    <name type="common">Fish tapeworm</name>
    <name type="synonym">Diphyllobothrium latum</name>
    <dbReference type="NCBI Taxonomy" id="60516"/>
    <lineage>
        <taxon>Eukaryota</taxon>
        <taxon>Metazoa</taxon>
        <taxon>Spiralia</taxon>
        <taxon>Lophotrochozoa</taxon>
        <taxon>Platyhelminthes</taxon>
        <taxon>Cestoda</taxon>
        <taxon>Eucestoda</taxon>
        <taxon>Diphyllobothriidea</taxon>
        <taxon>Diphyllobothriidae</taxon>
        <taxon>Dibothriocephalus</taxon>
    </lineage>
</organism>
<proteinExistence type="predicted"/>
<dbReference type="PANTHER" id="PTHR13179:SF8">
    <property type="entry name" value="GATOR COMPLEX PROTEIN DEPDC5"/>
    <property type="match status" value="1"/>
</dbReference>
<reference evidence="2 3" key="1">
    <citation type="submission" date="2018-11" db="EMBL/GenBank/DDBJ databases">
        <authorList>
            <consortium name="Pathogen Informatics"/>
        </authorList>
    </citation>
    <scope>NUCLEOTIDE SEQUENCE [LARGE SCALE GENOMIC DNA]</scope>
</reference>
<dbReference type="OrthoDB" id="39497at2759"/>
<dbReference type="InterPro" id="IPR048255">
    <property type="entry name" value="IML1_N"/>
</dbReference>